<comment type="caution">
    <text evidence="3">The sequence shown here is derived from an EMBL/GenBank/DDBJ whole genome shotgun (WGS) entry which is preliminary data.</text>
</comment>
<keyword evidence="2" id="KW-0203">Cytokinin biosynthesis</keyword>
<dbReference type="GO" id="GO:0009691">
    <property type="term" value="P:cytokinin biosynthetic process"/>
    <property type="evidence" value="ECO:0007669"/>
    <property type="project" value="UniProtKB-UniRule"/>
</dbReference>
<dbReference type="OrthoDB" id="9801098at2"/>
<dbReference type="GO" id="GO:0008714">
    <property type="term" value="F:AMP nucleosidase activity"/>
    <property type="evidence" value="ECO:0007669"/>
    <property type="project" value="UniProtKB-EC"/>
</dbReference>
<evidence type="ECO:0000256" key="2">
    <source>
        <dbReference type="RuleBase" id="RU363015"/>
    </source>
</evidence>
<dbReference type="EC" id="3.2.2.n1" evidence="2"/>
<keyword evidence="4" id="KW-1185">Reference proteome</keyword>
<dbReference type="InterPro" id="IPR031100">
    <property type="entry name" value="LOG_fam"/>
</dbReference>
<dbReference type="Pfam" id="PF03641">
    <property type="entry name" value="Lysine_decarbox"/>
    <property type="match status" value="1"/>
</dbReference>
<sequence length="244" mass="27539">MVQALLESKAYRPATDDPEFMNLDDLRSARLQLEFLKPDIVLKKEGINSTVVVFGSARVSPDGSHEVTRYYDEARKFSAIVSERFQQKGRADFLVVTGGGPGIMEAANRGAYEAGARSIGLNIDLPKEQTPNPYITPELCFRFRYFGLRKMHFLMRAKALVAFPGGFGTMDEVFDVLTLVQTRKIPPIPIVLLGREYWNKVVNFSYLAEEGYIDQSDLNLYQIVDTAREAVHVICEFYGEIPPE</sequence>
<dbReference type="SUPFAM" id="SSF102405">
    <property type="entry name" value="MCP/YpsA-like"/>
    <property type="match status" value="1"/>
</dbReference>
<proteinExistence type="inferred from homology"/>
<comment type="catalytic activity">
    <reaction evidence="1">
        <text>AMP + H2O = D-ribose 5-phosphate + adenine</text>
        <dbReference type="Rhea" id="RHEA:20129"/>
        <dbReference type="ChEBI" id="CHEBI:15377"/>
        <dbReference type="ChEBI" id="CHEBI:16708"/>
        <dbReference type="ChEBI" id="CHEBI:78346"/>
        <dbReference type="ChEBI" id="CHEBI:456215"/>
        <dbReference type="EC" id="3.2.2.4"/>
    </reaction>
</comment>
<name>A0A845AIM9_9SPHN</name>
<dbReference type="EMBL" id="WTYA01000008">
    <property type="protein sequence ID" value="MXP29299.1"/>
    <property type="molecule type" value="Genomic_DNA"/>
</dbReference>
<accession>A0A845AIM9</accession>
<gene>
    <name evidence="3" type="ORF">GRI58_10750</name>
</gene>
<evidence type="ECO:0000256" key="1">
    <source>
        <dbReference type="ARBA" id="ARBA00000274"/>
    </source>
</evidence>
<organism evidence="3 4">
    <name type="scientific">Qipengyuania algicida</name>
    <dbReference type="NCBI Taxonomy" id="1836209"/>
    <lineage>
        <taxon>Bacteria</taxon>
        <taxon>Pseudomonadati</taxon>
        <taxon>Pseudomonadota</taxon>
        <taxon>Alphaproteobacteria</taxon>
        <taxon>Sphingomonadales</taxon>
        <taxon>Erythrobacteraceae</taxon>
        <taxon>Qipengyuania</taxon>
    </lineage>
</organism>
<dbReference type="RefSeq" id="WP_160753758.1">
    <property type="nucleotide sequence ID" value="NZ_WTYA01000008.1"/>
</dbReference>
<dbReference type="PANTHER" id="PTHR43393:SF3">
    <property type="entry name" value="LYSINE DECARBOXYLASE-LIKE PROTEIN"/>
    <property type="match status" value="1"/>
</dbReference>
<reference evidence="3 4" key="1">
    <citation type="submission" date="2019-12" db="EMBL/GenBank/DDBJ databases">
        <title>Genomic-based taxomic classification of the family Erythrobacteraceae.</title>
        <authorList>
            <person name="Xu L."/>
        </authorList>
    </citation>
    <scope>NUCLEOTIDE SEQUENCE [LARGE SCALE GENOMIC DNA]</scope>
    <source>
        <strain evidence="3 4">KEMB 9005-328</strain>
    </source>
</reference>
<dbReference type="GO" id="GO:0005829">
    <property type="term" value="C:cytosol"/>
    <property type="evidence" value="ECO:0007669"/>
    <property type="project" value="TreeGrafter"/>
</dbReference>
<dbReference type="Proteomes" id="UP000439780">
    <property type="component" value="Unassembled WGS sequence"/>
</dbReference>
<evidence type="ECO:0000313" key="4">
    <source>
        <dbReference type="Proteomes" id="UP000439780"/>
    </source>
</evidence>
<dbReference type="InterPro" id="IPR052341">
    <property type="entry name" value="LOG_family_nucleotidases"/>
</dbReference>
<dbReference type="InterPro" id="IPR005269">
    <property type="entry name" value="LOG"/>
</dbReference>
<dbReference type="NCBIfam" id="TIGR00730">
    <property type="entry name" value="Rossman fold protein, TIGR00730 family"/>
    <property type="match status" value="1"/>
</dbReference>
<dbReference type="Gene3D" id="3.40.50.450">
    <property type="match status" value="1"/>
</dbReference>
<dbReference type="AlphaFoldDB" id="A0A845AIM9"/>
<comment type="similarity">
    <text evidence="2">Belongs to the LOG family.</text>
</comment>
<dbReference type="PANTHER" id="PTHR43393">
    <property type="entry name" value="CYTOKININ RIBOSIDE 5'-MONOPHOSPHATE PHOSPHORIBOHYDROLASE"/>
    <property type="match status" value="1"/>
</dbReference>
<protein>
    <recommendedName>
        <fullName evidence="2">Cytokinin riboside 5'-monophosphate phosphoribohydrolase</fullName>
        <ecNumber evidence="2">3.2.2.n1</ecNumber>
    </recommendedName>
</protein>
<evidence type="ECO:0000313" key="3">
    <source>
        <dbReference type="EMBL" id="MXP29299.1"/>
    </source>
</evidence>
<keyword evidence="2" id="KW-0378">Hydrolase</keyword>